<dbReference type="InterPro" id="IPR014567">
    <property type="entry name" value="UCP031900"/>
</dbReference>
<evidence type="ECO:0000313" key="2">
    <source>
        <dbReference type="EMBL" id="QGY79465.1"/>
    </source>
</evidence>
<proteinExistence type="predicted"/>
<protein>
    <submittedName>
        <fullName evidence="2">Esterase-like activity of phytase family protein</fullName>
    </submittedName>
</protein>
<reference evidence="3" key="1">
    <citation type="submission" date="2019-01" db="EMBL/GenBank/DDBJ databases">
        <title>Sphingorhabdus lacus sp.nov., isolated from an oligotrophic freshwater lake.</title>
        <authorList>
            <person name="Park M."/>
        </authorList>
    </citation>
    <scope>NUCLEOTIDE SEQUENCE [LARGE SCALE GENOMIC DNA]</scope>
    <source>
        <strain evidence="3">IMCC1753</strain>
    </source>
</reference>
<evidence type="ECO:0000313" key="3">
    <source>
        <dbReference type="Proteomes" id="UP000428803"/>
    </source>
</evidence>
<dbReference type="KEGG" id="slaa:EUU25_01800"/>
<dbReference type="InterPro" id="IPR027372">
    <property type="entry name" value="Phytase-like_dom"/>
</dbReference>
<name>A0A6I6L1V4_9SPHN</name>
<evidence type="ECO:0000259" key="1">
    <source>
        <dbReference type="Pfam" id="PF13449"/>
    </source>
</evidence>
<dbReference type="OrthoDB" id="9798693at2"/>
<accession>A0A6I6L1V4</accession>
<dbReference type="RefSeq" id="WP_158897763.1">
    <property type="nucleotide sequence ID" value="NZ_CP035733.1"/>
</dbReference>
<sequence>MISRLKRPLLLILLAILSIGGVRIIEINNSQDIAFKPLNLDPAHPGKRRIGELIFEGAWQLDSRNENFGGISGLTLLPEGRFVGISDAGTLIGFGLSNNAQIDRPFIAPLPGSTGPDLDYKDRDSEGIAHDAHSGQFWVSYEANHAIRRFSRSFSRVSGVARPAEMQEWPENRGAEALIRLRDGRFIVIAESVDDGTHQALLFSGDPVEKGSVVSRFTYRPPAGYRVTDGVQLADGRLALIHRSIGLPDGFAAKIGLLQPSLIAKGKIVESRIVATLTSPLLVDNLEGIATEENGGNTYIWLISDNNFFVLQRTILMKFRLAEKADTKKPEAEPAPGFESL</sequence>
<keyword evidence="3" id="KW-1185">Reference proteome</keyword>
<gene>
    <name evidence="2" type="ORF">EUU25_01800</name>
</gene>
<feature type="domain" description="Phytase-like" evidence="1">
    <location>
        <begin position="67"/>
        <end position="308"/>
    </location>
</feature>
<dbReference type="EMBL" id="CP035733">
    <property type="protein sequence ID" value="QGY79465.1"/>
    <property type="molecule type" value="Genomic_DNA"/>
</dbReference>
<dbReference type="AlphaFoldDB" id="A0A6I6L1V4"/>
<dbReference type="PIRSF" id="PIRSF031900">
    <property type="entry name" value="UCP031900"/>
    <property type="match status" value="1"/>
</dbReference>
<dbReference type="Proteomes" id="UP000428803">
    <property type="component" value="Chromosome"/>
</dbReference>
<organism evidence="2 3">
    <name type="scientific">Sphingorhabdus lacus</name>
    <dbReference type="NCBI Taxonomy" id="392610"/>
    <lineage>
        <taxon>Bacteria</taxon>
        <taxon>Pseudomonadati</taxon>
        <taxon>Pseudomonadota</taxon>
        <taxon>Alphaproteobacteria</taxon>
        <taxon>Sphingomonadales</taxon>
        <taxon>Sphingomonadaceae</taxon>
        <taxon>Sphingorhabdus</taxon>
    </lineage>
</organism>
<dbReference type="Pfam" id="PF13449">
    <property type="entry name" value="Phytase-like"/>
    <property type="match status" value="1"/>
</dbReference>